<sequence>MERRSYPIWFRLYQSLKRSRRMPHSSLNITLKGDDARVLGIYTVHPYSTHKGTAMPLYQSDSILLEAHYFGDDAEYMRLSCAHVSVGNGAIVVQGIEPRQLQGLRWTPDFLSFDVSGNHHRYPVGRPAFIGPDRAQFALL</sequence>
<dbReference type="HOGENOM" id="CLU_152441_0_0_4"/>
<name>Q472M8_CUPPJ</name>
<proteinExistence type="predicted"/>
<dbReference type="EMBL" id="CP000090">
    <property type="protein sequence ID" value="AAZ60655.1"/>
    <property type="molecule type" value="Genomic_DNA"/>
</dbReference>
<evidence type="ECO:0000313" key="1">
    <source>
        <dbReference type="EMBL" id="AAZ60655.1"/>
    </source>
</evidence>
<gene>
    <name evidence="1" type="ordered locus">Reut_A1285</name>
</gene>
<accession>Q472M8</accession>
<dbReference type="KEGG" id="reu:Reut_A1285"/>
<dbReference type="AlphaFoldDB" id="Q472M8"/>
<dbReference type="STRING" id="264198.Reut_A1285"/>
<organism evidence="1">
    <name type="scientific">Cupriavidus pinatubonensis (strain JMP 134 / LMG 1197)</name>
    <name type="common">Cupriavidus necator (strain JMP 134)</name>
    <dbReference type="NCBI Taxonomy" id="264198"/>
    <lineage>
        <taxon>Bacteria</taxon>
        <taxon>Pseudomonadati</taxon>
        <taxon>Pseudomonadota</taxon>
        <taxon>Betaproteobacteria</taxon>
        <taxon>Burkholderiales</taxon>
        <taxon>Burkholderiaceae</taxon>
        <taxon>Cupriavidus</taxon>
    </lineage>
</organism>
<reference evidence="1" key="1">
    <citation type="submission" date="2005-08" db="EMBL/GenBank/DDBJ databases">
        <title>Complete sequence of Chromosome1 of Ralstonia eutropha JMP134.</title>
        <authorList>
            <person name="Copeland A."/>
            <person name="Lucas S."/>
            <person name="Lapidus A."/>
            <person name="Barry K."/>
            <person name="Detter J.C."/>
            <person name="Glavina T."/>
            <person name="Hammon N."/>
            <person name="Israni S."/>
            <person name="Pitluck S."/>
            <person name="Goltsman E."/>
            <person name="Martinez M."/>
            <person name="Schmutz J."/>
            <person name="Larimer F."/>
            <person name="Land M."/>
            <person name="Lykidis A."/>
            <person name="Richardson P."/>
        </authorList>
    </citation>
    <scope>NUCLEOTIDE SEQUENCE</scope>
    <source>
        <strain evidence="1">JMP134</strain>
    </source>
</reference>
<protein>
    <submittedName>
        <fullName evidence="1">Uncharacterized protein</fullName>
    </submittedName>
</protein>